<accession>A0A1J4T5F3</accession>
<dbReference type="EMBL" id="MNUU01000072">
    <property type="protein sequence ID" value="OIO06712.1"/>
    <property type="molecule type" value="Genomic_DNA"/>
</dbReference>
<dbReference type="Proteomes" id="UP000183192">
    <property type="component" value="Unassembled WGS sequence"/>
</dbReference>
<dbReference type="PANTHER" id="PTHR13754:SF13">
    <property type="entry name" value="METALLO-BETA-LACTAMASE SUPERFAMILY PROTEIN (AFU_ORTHOLOGUE AFUA_3G07630)"/>
    <property type="match status" value="1"/>
</dbReference>
<dbReference type="InterPro" id="IPR036866">
    <property type="entry name" value="RibonucZ/Hydroxyglut_hydro"/>
</dbReference>
<dbReference type="CDD" id="cd07713">
    <property type="entry name" value="DHPS-like_MBL-fold"/>
    <property type="match status" value="1"/>
</dbReference>
<dbReference type="InterPro" id="IPR052926">
    <property type="entry name" value="Metallo-beta-lactamase_dom"/>
</dbReference>
<dbReference type="InterPro" id="IPR001279">
    <property type="entry name" value="Metallo-B-lactamas"/>
</dbReference>
<gene>
    <name evidence="2" type="ORF">AUJ27_03715</name>
</gene>
<dbReference type="AlphaFoldDB" id="A0A1J4T5F3"/>
<organism evidence="2 3">
    <name type="scientific">Candidatus Falkowbacteria bacterium CG1_02_37_44</name>
    <dbReference type="NCBI Taxonomy" id="1805146"/>
    <lineage>
        <taxon>Bacteria</taxon>
        <taxon>Candidatus Falkowiibacteriota</taxon>
    </lineage>
</organism>
<sequence length="232" mass="25823">MDKKTKSEIPPEPIKKISLVTVYDNYLADSRLETGWGFSCLVKTEDKNILFDTGADSPILLSNMEKLGINPGEIDFVFISHLHEDHIGGLPGILEIKPDLPVYKPEFFSGPVKIENGIWTTGPLGDGIKEQSLIIESEKGLIIITGCAHPGIVNIITSVKSQFPDKQLYLVMGGFHLFQTSDFDIKKIIEEFKNLGVQKVAPCHCSGDRCRELFKQEYKDNFIENGAGKIIN</sequence>
<evidence type="ECO:0000259" key="1">
    <source>
        <dbReference type="SMART" id="SM00849"/>
    </source>
</evidence>
<dbReference type="GO" id="GO:0016740">
    <property type="term" value="F:transferase activity"/>
    <property type="evidence" value="ECO:0007669"/>
    <property type="project" value="TreeGrafter"/>
</dbReference>
<evidence type="ECO:0000313" key="3">
    <source>
        <dbReference type="Proteomes" id="UP000183192"/>
    </source>
</evidence>
<protein>
    <recommendedName>
        <fullName evidence="1">Metallo-beta-lactamase domain-containing protein</fullName>
    </recommendedName>
</protein>
<dbReference type="SUPFAM" id="SSF56281">
    <property type="entry name" value="Metallo-hydrolase/oxidoreductase"/>
    <property type="match status" value="1"/>
</dbReference>
<feature type="domain" description="Metallo-beta-lactamase" evidence="1">
    <location>
        <begin position="36"/>
        <end position="204"/>
    </location>
</feature>
<comment type="caution">
    <text evidence="2">The sequence shown here is derived from an EMBL/GenBank/DDBJ whole genome shotgun (WGS) entry which is preliminary data.</text>
</comment>
<reference evidence="2 3" key="1">
    <citation type="journal article" date="2016" name="Environ. Microbiol.">
        <title>Genomic resolution of a cold subsurface aquifer community provides metabolic insights for novel microbes adapted to high CO concentrations.</title>
        <authorList>
            <person name="Probst A.J."/>
            <person name="Castelle C.J."/>
            <person name="Singh A."/>
            <person name="Brown C.T."/>
            <person name="Anantharaman K."/>
            <person name="Sharon I."/>
            <person name="Hug L.A."/>
            <person name="Burstein D."/>
            <person name="Emerson J.B."/>
            <person name="Thomas B.C."/>
            <person name="Banfield J.F."/>
        </authorList>
    </citation>
    <scope>NUCLEOTIDE SEQUENCE [LARGE SCALE GENOMIC DNA]</scope>
    <source>
        <strain evidence="2">CG1_02_37_44</strain>
    </source>
</reference>
<evidence type="ECO:0000313" key="2">
    <source>
        <dbReference type="EMBL" id="OIO06712.1"/>
    </source>
</evidence>
<name>A0A1J4T5F3_9BACT</name>
<proteinExistence type="predicted"/>
<dbReference type="Pfam" id="PF00753">
    <property type="entry name" value="Lactamase_B"/>
    <property type="match status" value="1"/>
</dbReference>
<dbReference type="SMART" id="SM00849">
    <property type="entry name" value="Lactamase_B"/>
    <property type="match status" value="1"/>
</dbReference>
<dbReference type="Gene3D" id="3.60.15.10">
    <property type="entry name" value="Ribonuclease Z/Hydroxyacylglutathione hydrolase-like"/>
    <property type="match status" value="2"/>
</dbReference>
<dbReference type="PANTHER" id="PTHR13754">
    <property type="entry name" value="METALLO-BETA-LACTAMASE SUPERFAMILY PROTEIN"/>
    <property type="match status" value="1"/>
</dbReference>
<dbReference type="InterPro" id="IPR041712">
    <property type="entry name" value="DHPS-like_MBL-fold"/>
</dbReference>
<dbReference type="STRING" id="1805146.AUJ27_03715"/>